<dbReference type="RefSeq" id="WP_197550717.1">
    <property type="nucleotide sequence ID" value="NZ_CP063213.1"/>
</dbReference>
<dbReference type="UniPathway" id="UPA00241">
    <property type="reaction ID" value="UER00355"/>
</dbReference>
<comment type="similarity">
    <text evidence="9">Belongs to the bacterial CoaD family.</text>
</comment>
<feature type="site" description="Transition state stabilizer" evidence="9">
    <location>
        <position position="17"/>
    </location>
</feature>
<keyword evidence="1 9" id="KW-0963">Cytoplasm</keyword>
<keyword evidence="3 9" id="KW-0548">Nucleotidyltransferase</keyword>
<feature type="binding site" evidence="9">
    <location>
        <position position="87"/>
    </location>
    <ligand>
        <name>substrate</name>
    </ligand>
</feature>
<keyword evidence="4 9" id="KW-0547">Nucleotide-binding</keyword>
<proteinExistence type="inferred from homology"/>
<evidence type="ECO:0000313" key="12">
    <source>
        <dbReference type="Proteomes" id="UP000595053"/>
    </source>
</evidence>
<keyword evidence="5 9" id="KW-0067">ATP-binding</keyword>
<dbReference type="PRINTS" id="PR01020">
    <property type="entry name" value="LPSBIOSNTHSS"/>
</dbReference>
<comment type="catalytic activity">
    <reaction evidence="8 9">
        <text>(R)-4'-phosphopantetheine + ATP + H(+) = 3'-dephospho-CoA + diphosphate</text>
        <dbReference type="Rhea" id="RHEA:19801"/>
        <dbReference type="ChEBI" id="CHEBI:15378"/>
        <dbReference type="ChEBI" id="CHEBI:30616"/>
        <dbReference type="ChEBI" id="CHEBI:33019"/>
        <dbReference type="ChEBI" id="CHEBI:57328"/>
        <dbReference type="ChEBI" id="CHEBI:61723"/>
        <dbReference type="EC" id="2.7.7.3"/>
    </reaction>
</comment>
<dbReference type="Pfam" id="PF01467">
    <property type="entry name" value="CTP_transf_like"/>
    <property type="match status" value="1"/>
</dbReference>
<evidence type="ECO:0000259" key="10">
    <source>
        <dbReference type="Pfam" id="PF01467"/>
    </source>
</evidence>
<feature type="binding site" evidence="9">
    <location>
        <begin position="9"/>
        <end position="10"/>
    </location>
    <ligand>
        <name>ATP</name>
        <dbReference type="ChEBI" id="CHEBI:30616"/>
    </ligand>
</feature>
<dbReference type="GO" id="GO:0004595">
    <property type="term" value="F:pantetheine-phosphate adenylyltransferase activity"/>
    <property type="evidence" value="ECO:0007669"/>
    <property type="project" value="UniProtKB-UniRule"/>
</dbReference>
<feature type="binding site" evidence="9">
    <location>
        <position position="41"/>
    </location>
    <ligand>
        <name>substrate</name>
    </ligand>
</feature>
<dbReference type="GO" id="GO:0015937">
    <property type="term" value="P:coenzyme A biosynthetic process"/>
    <property type="evidence" value="ECO:0007669"/>
    <property type="project" value="UniProtKB-UniRule"/>
</dbReference>
<feature type="binding site" evidence="9">
    <location>
        <begin position="88"/>
        <end position="90"/>
    </location>
    <ligand>
        <name>ATP</name>
        <dbReference type="ChEBI" id="CHEBI:30616"/>
    </ligand>
</feature>
<evidence type="ECO:0000256" key="6">
    <source>
        <dbReference type="ARBA" id="ARBA00022842"/>
    </source>
</evidence>
<feature type="binding site" evidence="9">
    <location>
        <position position="73"/>
    </location>
    <ligand>
        <name>substrate</name>
    </ligand>
</feature>
<keyword evidence="2 9" id="KW-0808">Transferase</keyword>
<keyword evidence="12" id="KW-1185">Reference proteome</keyword>
<evidence type="ECO:0000256" key="2">
    <source>
        <dbReference type="ARBA" id="ARBA00022679"/>
    </source>
</evidence>
<gene>
    <name evidence="9 11" type="primary">coaD</name>
    <name evidence="11" type="ORF">INS88_06295</name>
</gene>
<name>A0A7M1QSR4_9ACTO</name>
<feature type="binding site" evidence="9">
    <location>
        <position position="98"/>
    </location>
    <ligand>
        <name>ATP</name>
        <dbReference type="ChEBI" id="CHEBI:30616"/>
    </ligand>
</feature>
<feature type="domain" description="Cytidyltransferase-like" evidence="10">
    <location>
        <begin position="5"/>
        <end position="132"/>
    </location>
</feature>
<accession>A0A7M1QSR4</accession>
<organism evidence="11 12">
    <name type="scientific">Trueperella pecoris</name>
    <dbReference type="NCBI Taxonomy" id="2733571"/>
    <lineage>
        <taxon>Bacteria</taxon>
        <taxon>Bacillati</taxon>
        <taxon>Actinomycetota</taxon>
        <taxon>Actinomycetes</taxon>
        <taxon>Actinomycetales</taxon>
        <taxon>Actinomycetaceae</taxon>
        <taxon>Trueperella</taxon>
    </lineage>
</organism>
<evidence type="ECO:0000256" key="7">
    <source>
        <dbReference type="ARBA" id="ARBA00022993"/>
    </source>
</evidence>
<feature type="binding site" evidence="9">
    <location>
        <position position="9"/>
    </location>
    <ligand>
        <name>substrate</name>
    </ligand>
</feature>
<keyword evidence="6 9" id="KW-0460">Magnesium</keyword>
<dbReference type="InterPro" id="IPR014729">
    <property type="entry name" value="Rossmann-like_a/b/a_fold"/>
</dbReference>
<evidence type="ECO:0000313" key="11">
    <source>
        <dbReference type="EMBL" id="QOR44908.1"/>
    </source>
</evidence>
<keyword evidence="7 9" id="KW-0173">Coenzyme A biosynthesis</keyword>
<evidence type="ECO:0000256" key="4">
    <source>
        <dbReference type="ARBA" id="ARBA00022741"/>
    </source>
</evidence>
<evidence type="ECO:0000256" key="8">
    <source>
        <dbReference type="ARBA" id="ARBA00029346"/>
    </source>
</evidence>
<protein>
    <recommendedName>
        <fullName evidence="9">Phosphopantetheine adenylyltransferase</fullName>
        <ecNumber evidence="9">2.7.7.3</ecNumber>
    </recommendedName>
    <alternativeName>
        <fullName evidence="9">Dephospho-CoA pyrophosphorylase</fullName>
    </alternativeName>
    <alternativeName>
        <fullName evidence="9">Pantetheine-phosphate adenylyltransferase</fullName>
        <shortName evidence="9">PPAT</shortName>
    </alternativeName>
</protein>
<dbReference type="GO" id="GO:0005737">
    <property type="term" value="C:cytoplasm"/>
    <property type="evidence" value="ECO:0007669"/>
    <property type="project" value="UniProtKB-SubCell"/>
</dbReference>
<dbReference type="AlphaFoldDB" id="A0A7M1QSR4"/>
<comment type="pathway">
    <text evidence="9">Cofactor biosynthesis; coenzyme A biosynthesis; CoA from (R)-pantothenate: step 4/5.</text>
</comment>
<feature type="binding site" evidence="9">
    <location>
        <position position="17"/>
    </location>
    <ligand>
        <name>ATP</name>
        <dbReference type="ChEBI" id="CHEBI:30616"/>
    </ligand>
</feature>
<dbReference type="HAMAP" id="MF_00151">
    <property type="entry name" value="PPAT_bact"/>
    <property type="match status" value="1"/>
</dbReference>
<dbReference type="PANTHER" id="PTHR21342">
    <property type="entry name" value="PHOSPHOPANTETHEINE ADENYLYLTRANSFERASE"/>
    <property type="match status" value="1"/>
</dbReference>
<evidence type="ECO:0000256" key="5">
    <source>
        <dbReference type="ARBA" id="ARBA00022840"/>
    </source>
</evidence>
<dbReference type="CDD" id="cd02163">
    <property type="entry name" value="PPAT"/>
    <property type="match status" value="1"/>
</dbReference>
<reference evidence="11 12" key="1">
    <citation type="submission" date="2020-10" db="EMBL/GenBank/DDBJ databases">
        <title>Trueperella pecoris sp. nov. isolated from bovine and porcine specimens.</title>
        <authorList>
            <person name="Schoenecker L."/>
            <person name="Schnydrig P."/>
            <person name="Brodard I."/>
            <person name="Thomann A."/>
            <person name="Hemphill A."/>
            <person name="Rodriguez-Campos S."/>
            <person name="Perreten V."/>
            <person name="Jores J."/>
            <person name="Kittl S."/>
        </authorList>
    </citation>
    <scope>NUCLEOTIDE SEQUENCE [LARGE SCALE GENOMIC DNA]</scope>
    <source>
        <strain evidence="11 12">15A0121</strain>
    </source>
</reference>
<evidence type="ECO:0000256" key="1">
    <source>
        <dbReference type="ARBA" id="ARBA00022490"/>
    </source>
</evidence>
<dbReference type="Proteomes" id="UP000595053">
    <property type="component" value="Chromosome"/>
</dbReference>
<dbReference type="SUPFAM" id="SSF52374">
    <property type="entry name" value="Nucleotidylyl transferase"/>
    <property type="match status" value="1"/>
</dbReference>
<dbReference type="Gene3D" id="3.40.50.620">
    <property type="entry name" value="HUPs"/>
    <property type="match status" value="1"/>
</dbReference>
<comment type="function">
    <text evidence="9">Reversibly transfers an adenylyl group from ATP to 4'-phosphopantetheine, yielding dephospho-CoA (dPCoA) and pyrophosphate.</text>
</comment>
<dbReference type="InterPro" id="IPR001980">
    <property type="entry name" value="PPAT"/>
</dbReference>
<sequence>MTLAVCPGSFDPMTLGHVDVVRRARAMFDEVVVAIAKNSAKTHLFTDAERVELAREALADINGVRVELSSGLIADFARDRGAVAIVKGLRGAADYDAEQAMALLNRHLSGIETVFIMGDPALNHVASSFVKEIASYGGRIDDLVTPNVARALKEKVK</sequence>
<comment type="subcellular location">
    <subcellularLocation>
        <location evidence="9">Cytoplasm</location>
    </subcellularLocation>
</comment>
<dbReference type="NCBIfam" id="TIGR00125">
    <property type="entry name" value="cyt_tran_rel"/>
    <property type="match status" value="1"/>
</dbReference>
<feature type="binding site" evidence="9">
    <location>
        <begin position="122"/>
        <end position="128"/>
    </location>
    <ligand>
        <name>ATP</name>
        <dbReference type="ChEBI" id="CHEBI:30616"/>
    </ligand>
</feature>
<evidence type="ECO:0000256" key="3">
    <source>
        <dbReference type="ARBA" id="ARBA00022695"/>
    </source>
</evidence>
<evidence type="ECO:0000256" key="9">
    <source>
        <dbReference type="HAMAP-Rule" id="MF_00151"/>
    </source>
</evidence>
<dbReference type="PANTHER" id="PTHR21342:SF1">
    <property type="entry name" value="PHOSPHOPANTETHEINE ADENYLYLTRANSFERASE"/>
    <property type="match status" value="1"/>
</dbReference>
<dbReference type="EC" id="2.7.7.3" evidence="9"/>
<dbReference type="NCBIfam" id="TIGR01510">
    <property type="entry name" value="coaD_prev_kdtB"/>
    <property type="match status" value="1"/>
</dbReference>
<comment type="subunit">
    <text evidence="9">Homohexamer.</text>
</comment>
<dbReference type="InterPro" id="IPR004821">
    <property type="entry name" value="Cyt_trans-like"/>
</dbReference>
<dbReference type="GO" id="GO:0005524">
    <property type="term" value="F:ATP binding"/>
    <property type="evidence" value="ECO:0007669"/>
    <property type="project" value="UniProtKB-KW"/>
</dbReference>
<comment type="cofactor">
    <cofactor evidence="9">
        <name>Mg(2+)</name>
        <dbReference type="ChEBI" id="CHEBI:18420"/>
    </cofactor>
</comment>
<dbReference type="EMBL" id="CP063213">
    <property type="protein sequence ID" value="QOR44908.1"/>
    <property type="molecule type" value="Genomic_DNA"/>
</dbReference>